<feature type="region of interest" description="Disordered" evidence="2">
    <location>
        <begin position="85"/>
        <end position="106"/>
    </location>
</feature>
<dbReference type="OrthoDB" id="2163395at2759"/>
<dbReference type="PANTHER" id="PTHR33768:SF3">
    <property type="entry name" value="MIP11318P"/>
    <property type="match status" value="1"/>
</dbReference>
<dbReference type="AlphaFoldDB" id="D8LBG4"/>
<feature type="compositionally biased region" description="Polar residues" evidence="2">
    <location>
        <begin position="90"/>
        <end position="101"/>
    </location>
</feature>
<reference evidence="3 4" key="1">
    <citation type="journal article" date="2010" name="Nature">
        <title>The Ectocarpus genome and the independent evolution of multicellularity in brown algae.</title>
        <authorList>
            <person name="Cock J.M."/>
            <person name="Sterck L."/>
            <person name="Rouze P."/>
            <person name="Scornet D."/>
            <person name="Allen A.E."/>
            <person name="Amoutzias G."/>
            <person name="Anthouard V."/>
            <person name="Artiguenave F."/>
            <person name="Aury J.M."/>
            <person name="Badger J.H."/>
            <person name="Beszteri B."/>
            <person name="Billiau K."/>
            <person name="Bonnet E."/>
            <person name="Bothwell J.H."/>
            <person name="Bowler C."/>
            <person name="Boyen C."/>
            <person name="Brownlee C."/>
            <person name="Carrano C.J."/>
            <person name="Charrier B."/>
            <person name="Cho G.Y."/>
            <person name="Coelho S.M."/>
            <person name="Collen J."/>
            <person name="Corre E."/>
            <person name="Da Silva C."/>
            <person name="Delage L."/>
            <person name="Delaroque N."/>
            <person name="Dittami S.M."/>
            <person name="Doulbeau S."/>
            <person name="Elias M."/>
            <person name="Farnham G."/>
            <person name="Gachon C.M."/>
            <person name="Gschloessl B."/>
            <person name="Heesch S."/>
            <person name="Jabbari K."/>
            <person name="Jubin C."/>
            <person name="Kawai H."/>
            <person name="Kimura K."/>
            <person name="Kloareg B."/>
            <person name="Kupper F.C."/>
            <person name="Lang D."/>
            <person name="Le Bail A."/>
            <person name="Leblanc C."/>
            <person name="Lerouge P."/>
            <person name="Lohr M."/>
            <person name="Lopez P.J."/>
            <person name="Martens C."/>
            <person name="Maumus F."/>
            <person name="Michel G."/>
            <person name="Miranda-Saavedra D."/>
            <person name="Morales J."/>
            <person name="Moreau H."/>
            <person name="Motomura T."/>
            <person name="Nagasato C."/>
            <person name="Napoli C.A."/>
            <person name="Nelson D.R."/>
            <person name="Nyvall-Collen P."/>
            <person name="Peters A.F."/>
            <person name="Pommier C."/>
            <person name="Potin P."/>
            <person name="Poulain J."/>
            <person name="Quesneville H."/>
            <person name="Read B."/>
            <person name="Rensing S.A."/>
            <person name="Ritter A."/>
            <person name="Rousvoal S."/>
            <person name="Samanta M."/>
            <person name="Samson G."/>
            <person name="Schroeder D.C."/>
            <person name="Segurens B."/>
            <person name="Strittmatter M."/>
            <person name="Tonon T."/>
            <person name="Tregear J.W."/>
            <person name="Valentin K."/>
            <person name="von Dassow P."/>
            <person name="Yamagishi T."/>
            <person name="Van de Peer Y."/>
            <person name="Wincker P."/>
        </authorList>
    </citation>
    <scope>NUCLEOTIDE SEQUENCE [LARGE SCALE GENOMIC DNA]</scope>
    <source>
        <strain evidence="4">Ec32 / CCAP1310/4</strain>
    </source>
</reference>
<keyword evidence="4" id="KW-1185">Reference proteome</keyword>
<dbReference type="PANTHER" id="PTHR33768">
    <property type="entry name" value="MIP11318P"/>
    <property type="match status" value="1"/>
</dbReference>
<dbReference type="OMA" id="DHVQWEE"/>
<dbReference type="eggNOG" id="ENOG502RZE9">
    <property type="taxonomic scope" value="Eukaryota"/>
</dbReference>
<protein>
    <submittedName>
        <fullName evidence="3">Uncharacterized protein</fullName>
    </submittedName>
</protein>
<proteinExistence type="inferred from homology"/>
<evidence type="ECO:0000256" key="2">
    <source>
        <dbReference type="SAM" id="MobiDB-lite"/>
    </source>
</evidence>
<name>D8LBG4_ECTSI</name>
<dbReference type="EMBL" id="FN649726">
    <property type="protein sequence ID" value="CBN76673.1"/>
    <property type="molecule type" value="Genomic_DNA"/>
</dbReference>
<sequence>MDRGRRAMPVQNKACYERHVKKCQDNHRDRLAKMKPTIDCHAPSSMRKVATKTNAKKQQIMEDRYAQIERDNRLLLEKMSHIMRKGGVDNHNSTSKYSKSLNKGARKKELHKITTENQRILHAIQQADPFYDHIKWAEEAQQNEKYMRNICTMPVRLREEDTDDEGMYAGEG</sequence>
<evidence type="ECO:0000313" key="3">
    <source>
        <dbReference type="EMBL" id="CBN76673.1"/>
    </source>
</evidence>
<gene>
    <name evidence="3" type="ORF">Esi_0000_0442</name>
</gene>
<dbReference type="InParanoid" id="D8LBG4"/>
<dbReference type="STRING" id="2880.D8LBG4"/>
<accession>D8LBG4</accession>
<dbReference type="InterPro" id="IPR029488">
    <property type="entry name" value="Hmw/CFAP97"/>
</dbReference>
<evidence type="ECO:0000313" key="4">
    <source>
        <dbReference type="Proteomes" id="UP000002630"/>
    </source>
</evidence>
<dbReference type="Pfam" id="PF13879">
    <property type="entry name" value="Hmw_CFAP97"/>
    <property type="match status" value="1"/>
</dbReference>
<evidence type="ECO:0000256" key="1">
    <source>
        <dbReference type="ARBA" id="ARBA00008315"/>
    </source>
</evidence>
<dbReference type="InterPro" id="IPR038792">
    <property type="entry name" value="CFAP97D1/2"/>
</dbReference>
<comment type="similarity">
    <text evidence="1">Belongs to the CFAP97 family.</text>
</comment>
<dbReference type="EMBL" id="FN647682">
    <property type="protein sequence ID" value="CBN76673.1"/>
    <property type="molecule type" value="Genomic_DNA"/>
</dbReference>
<organism evidence="3 4">
    <name type="scientific">Ectocarpus siliculosus</name>
    <name type="common">Brown alga</name>
    <name type="synonym">Conferva siliculosa</name>
    <dbReference type="NCBI Taxonomy" id="2880"/>
    <lineage>
        <taxon>Eukaryota</taxon>
        <taxon>Sar</taxon>
        <taxon>Stramenopiles</taxon>
        <taxon>Ochrophyta</taxon>
        <taxon>PX clade</taxon>
        <taxon>Phaeophyceae</taxon>
        <taxon>Ectocarpales</taxon>
        <taxon>Ectocarpaceae</taxon>
        <taxon>Ectocarpus</taxon>
    </lineage>
</organism>
<dbReference type="Proteomes" id="UP000002630">
    <property type="component" value="Linkage Group LG01"/>
</dbReference>